<feature type="domain" description="PiggyBac transposable element-derived protein" evidence="1">
    <location>
        <begin position="74"/>
        <end position="215"/>
    </location>
</feature>
<dbReference type="PANTHER" id="PTHR46599:SF6">
    <property type="entry name" value="DUAL SPECIFICITY PHOSPHATASE 26"/>
    <property type="match status" value="1"/>
</dbReference>
<feature type="domain" description="PiggyBac transposable element-derived protein" evidence="1">
    <location>
        <begin position="233"/>
        <end position="387"/>
    </location>
</feature>
<evidence type="ECO:0000259" key="1">
    <source>
        <dbReference type="Pfam" id="PF13843"/>
    </source>
</evidence>
<sequence>MGDYEKEQERLQTLMNEVLNDDDEATDAIYDDEDDEFKNDHVEINEESSDTEPEFEMKLPIVSSHLRKVKELLEIWKQFFDADIINLIVIHPNEYLESVAAQYNHATYTRPTDNVEIKALLGLLNLASVKKSNHLITEDHFKTNGTAPEIFHVTMSLQHFRILLRFLGFDDIQTKIARRELDKLAPIRELFDKFVTNCKKNYSVSQQVTVDEKLEASCGRLYVSNQPDWPFSQSNSALSVVEPLYSSNRNVTTDRWFTSIELARNLLSHGLTTIGTIRANKRELPPEFVQKSSRPVGSTMFGFGENCTLVSHIPKKNKNVLLISTSHGDDKIVPQTSKPEIIIDYNHTKCGVDVIDQLCSNYNCARPTRRWQMTVFYSLLNISGINSQTIYTSNNTNRKVMKRHFLENLAFSLIDGHLTRRATSNYLPKSLRLRICEKCEIEPLKEQHEERRNMLG</sequence>
<name>A0AAV8WSE4_9CUCU</name>
<dbReference type="InterPro" id="IPR029526">
    <property type="entry name" value="PGBD"/>
</dbReference>
<organism evidence="2 3">
    <name type="scientific">Rhamnusium bicolor</name>
    <dbReference type="NCBI Taxonomy" id="1586634"/>
    <lineage>
        <taxon>Eukaryota</taxon>
        <taxon>Metazoa</taxon>
        <taxon>Ecdysozoa</taxon>
        <taxon>Arthropoda</taxon>
        <taxon>Hexapoda</taxon>
        <taxon>Insecta</taxon>
        <taxon>Pterygota</taxon>
        <taxon>Neoptera</taxon>
        <taxon>Endopterygota</taxon>
        <taxon>Coleoptera</taxon>
        <taxon>Polyphaga</taxon>
        <taxon>Cucujiformia</taxon>
        <taxon>Chrysomeloidea</taxon>
        <taxon>Cerambycidae</taxon>
        <taxon>Lepturinae</taxon>
        <taxon>Rhagiini</taxon>
        <taxon>Rhamnusium</taxon>
    </lineage>
</organism>
<gene>
    <name evidence="2" type="ORF">NQ314_017899</name>
</gene>
<keyword evidence="3" id="KW-1185">Reference proteome</keyword>
<dbReference type="EMBL" id="JANEYF010005010">
    <property type="protein sequence ID" value="KAJ8929413.1"/>
    <property type="molecule type" value="Genomic_DNA"/>
</dbReference>
<evidence type="ECO:0000313" key="2">
    <source>
        <dbReference type="EMBL" id="KAJ8929413.1"/>
    </source>
</evidence>
<dbReference type="PANTHER" id="PTHR46599">
    <property type="entry name" value="PIGGYBAC TRANSPOSABLE ELEMENT-DERIVED PROTEIN 4"/>
    <property type="match status" value="1"/>
</dbReference>
<protein>
    <recommendedName>
        <fullName evidence="1">PiggyBac transposable element-derived protein domain-containing protein</fullName>
    </recommendedName>
</protein>
<evidence type="ECO:0000313" key="3">
    <source>
        <dbReference type="Proteomes" id="UP001162156"/>
    </source>
</evidence>
<accession>A0AAV8WSE4</accession>
<comment type="caution">
    <text evidence="2">The sequence shown here is derived from an EMBL/GenBank/DDBJ whole genome shotgun (WGS) entry which is preliminary data.</text>
</comment>
<dbReference type="Proteomes" id="UP001162156">
    <property type="component" value="Unassembled WGS sequence"/>
</dbReference>
<dbReference type="Pfam" id="PF13843">
    <property type="entry name" value="DDE_Tnp_1_7"/>
    <property type="match status" value="2"/>
</dbReference>
<dbReference type="AlphaFoldDB" id="A0AAV8WSE4"/>
<reference evidence="2" key="1">
    <citation type="journal article" date="2023" name="Insect Mol. Biol.">
        <title>Genome sequencing provides insights into the evolution of gene families encoding plant cell wall-degrading enzymes in longhorned beetles.</title>
        <authorList>
            <person name="Shin N.R."/>
            <person name="Okamura Y."/>
            <person name="Kirsch R."/>
            <person name="Pauchet Y."/>
        </authorList>
    </citation>
    <scope>NUCLEOTIDE SEQUENCE</scope>
    <source>
        <strain evidence="2">RBIC_L_NR</strain>
    </source>
</reference>
<feature type="non-terminal residue" evidence="2">
    <location>
        <position position="456"/>
    </location>
</feature>
<proteinExistence type="predicted"/>